<dbReference type="PANTHER" id="PTHR43562:SF3">
    <property type="entry name" value="SODIUM ION_PROTON EXCHANGER (EUROFUNG)"/>
    <property type="match status" value="1"/>
</dbReference>
<feature type="transmembrane region" description="Helical" evidence="11">
    <location>
        <begin position="113"/>
        <end position="131"/>
    </location>
</feature>
<feature type="transmembrane region" description="Helical" evidence="11">
    <location>
        <begin position="203"/>
        <end position="222"/>
    </location>
</feature>
<dbReference type="AlphaFoldDB" id="A0A3R6ZB14"/>
<evidence type="ECO:0000256" key="9">
    <source>
        <dbReference type="ARBA" id="ARBA00023136"/>
    </source>
</evidence>
<keyword evidence="3" id="KW-0813">Transport</keyword>
<evidence type="ECO:0000256" key="6">
    <source>
        <dbReference type="ARBA" id="ARBA00022989"/>
    </source>
</evidence>
<protein>
    <submittedName>
        <fullName evidence="13">Sodium:proton antiporter</fullName>
    </submittedName>
</protein>
<keyword evidence="4" id="KW-0050">Antiport</keyword>
<dbReference type="PANTHER" id="PTHR43562">
    <property type="entry name" value="NAPA-TYPE SODIUM/HYDROGEN ANTIPORTER"/>
    <property type="match status" value="1"/>
</dbReference>
<feature type="transmembrane region" description="Helical" evidence="11">
    <location>
        <begin position="228"/>
        <end position="247"/>
    </location>
</feature>
<comment type="similarity">
    <text evidence="2">Belongs to the monovalent cation:proton antiporter 2 (CPA2) transporter (TC 2.A.37) family.</text>
</comment>
<dbReference type="OrthoDB" id="9793589at2"/>
<sequence length="379" mass="40065">MQTIGLLAVILFLAAVSGHLSARLGLPTVVGQLVLGVIVGPILHWIQQTSLLTLGADIGLILLMFLAGANSDIQLLRKFWRPGVIVAVSGVVVPVVIMTALGFVGHLSGQESIYLGVIFSATSVSISVDVLREFEQLNSAEGTTILAAAVIDDILAMIALGLLTAFTSTQSVNLALILLLQVGYFVLVWFSRPLIKKILFLSQRLLVSANVTIVALVIVFALAATAEWAHLSSAIGAFFAGIIIKQTPHGSKITTQLQTLGYALFIPIFFVNIGLQMRLNGIKQSWGFFVILTIAAVLTKLVGAGLGAKGAGFSRKSSLVIGMGMVSRGEMALVVAQIGHAQHLLNSNDYSLVIAVIIATTILAPLLLKWALNVSQANN</sequence>
<dbReference type="Pfam" id="PF00999">
    <property type="entry name" value="Na_H_Exchanger"/>
    <property type="match status" value="1"/>
</dbReference>
<comment type="caution">
    <text evidence="13">The sequence shown here is derived from an EMBL/GenBank/DDBJ whole genome shotgun (WGS) entry which is preliminary data.</text>
</comment>
<evidence type="ECO:0000256" key="8">
    <source>
        <dbReference type="ARBA" id="ARBA00023065"/>
    </source>
</evidence>
<evidence type="ECO:0000259" key="12">
    <source>
        <dbReference type="Pfam" id="PF00999"/>
    </source>
</evidence>
<feature type="transmembrane region" description="Helical" evidence="11">
    <location>
        <begin position="350"/>
        <end position="372"/>
    </location>
</feature>
<keyword evidence="10" id="KW-0739">Sodium transport</keyword>
<gene>
    <name evidence="13" type="ORF">DS831_09155</name>
</gene>
<dbReference type="Gene3D" id="1.20.1530.20">
    <property type="match status" value="1"/>
</dbReference>
<evidence type="ECO:0000313" key="14">
    <source>
        <dbReference type="Proteomes" id="UP000284109"/>
    </source>
</evidence>
<reference evidence="13 14" key="1">
    <citation type="submission" date="2018-07" db="EMBL/GenBank/DDBJ databases">
        <title>Genome sequences of six Lactobacillus spp. isolated from bumble bee guts.</title>
        <authorList>
            <person name="Motta E.V.S."/>
            <person name="Moran N.A."/>
        </authorList>
    </citation>
    <scope>NUCLEOTIDE SEQUENCE [LARGE SCALE GENOMIC DNA]</scope>
    <source>
        <strain evidence="13 14">BI-1.1</strain>
    </source>
</reference>
<dbReference type="EMBL" id="QOCR01000008">
    <property type="protein sequence ID" value="RHW49209.1"/>
    <property type="molecule type" value="Genomic_DNA"/>
</dbReference>
<keyword evidence="6 11" id="KW-1133">Transmembrane helix</keyword>
<evidence type="ECO:0000256" key="3">
    <source>
        <dbReference type="ARBA" id="ARBA00022448"/>
    </source>
</evidence>
<keyword evidence="14" id="KW-1185">Reference proteome</keyword>
<evidence type="ECO:0000256" key="2">
    <source>
        <dbReference type="ARBA" id="ARBA00005551"/>
    </source>
</evidence>
<dbReference type="GO" id="GO:0016020">
    <property type="term" value="C:membrane"/>
    <property type="evidence" value="ECO:0007669"/>
    <property type="project" value="UniProtKB-SubCell"/>
</dbReference>
<evidence type="ECO:0000256" key="5">
    <source>
        <dbReference type="ARBA" id="ARBA00022692"/>
    </source>
</evidence>
<evidence type="ECO:0000313" key="13">
    <source>
        <dbReference type="EMBL" id="RHW49209.1"/>
    </source>
</evidence>
<dbReference type="GO" id="GO:1902600">
    <property type="term" value="P:proton transmembrane transport"/>
    <property type="evidence" value="ECO:0007669"/>
    <property type="project" value="InterPro"/>
</dbReference>
<evidence type="ECO:0000256" key="1">
    <source>
        <dbReference type="ARBA" id="ARBA00004141"/>
    </source>
</evidence>
<evidence type="ECO:0000256" key="7">
    <source>
        <dbReference type="ARBA" id="ARBA00023053"/>
    </source>
</evidence>
<evidence type="ECO:0000256" key="11">
    <source>
        <dbReference type="SAM" id="Phobius"/>
    </source>
</evidence>
<dbReference type="InterPro" id="IPR006153">
    <property type="entry name" value="Cation/H_exchanger_TM"/>
</dbReference>
<feature type="transmembrane region" description="Helical" evidence="11">
    <location>
        <begin position="79"/>
        <end position="101"/>
    </location>
</feature>
<feature type="transmembrane region" description="Helical" evidence="11">
    <location>
        <begin position="45"/>
        <end position="67"/>
    </location>
</feature>
<name>A0A3R6ZB14_9LACO</name>
<keyword evidence="7" id="KW-0915">Sodium</keyword>
<organism evidence="13 14">
    <name type="scientific">Bombilactobacillus bombi</name>
    <dbReference type="NCBI Taxonomy" id="1303590"/>
    <lineage>
        <taxon>Bacteria</taxon>
        <taxon>Bacillati</taxon>
        <taxon>Bacillota</taxon>
        <taxon>Bacilli</taxon>
        <taxon>Lactobacillales</taxon>
        <taxon>Lactobacillaceae</taxon>
        <taxon>Bombilactobacillus</taxon>
    </lineage>
</organism>
<dbReference type="InterPro" id="IPR038770">
    <property type="entry name" value="Na+/solute_symporter_sf"/>
</dbReference>
<accession>A0A3R6ZB14</accession>
<keyword evidence="5 11" id="KW-0812">Transmembrane</keyword>
<evidence type="ECO:0000256" key="10">
    <source>
        <dbReference type="ARBA" id="ARBA00023201"/>
    </source>
</evidence>
<feature type="transmembrane region" description="Helical" evidence="11">
    <location>
        <begin position="285"/>
        <end position="307"/>
    </location>
</feature>
<dbReference type="GO" id="GO:0015297">
    <property type="term" value="F:antiporter activity"/>
    <property type="evidence" value="ECO:0007669"/>
    <property type="project" value="UniProtKB-KW"/>
</dbReference>
<proteinExistence type="inferred from homology"/>
<keyword evidence="9 11" id="KW-0472">Membrane</keyword>
<dbReference type="RefSeq" id="WP_118903066.1">
    <property type="nucleotide sequence ID" value="NZ_QOCR01000008.1"/>
</dbReference>
<dbReference type="Proteomes" id="UP000284109">
    <property type="component" value="Unassembled WGS sequence"/>
</dbReference>
<feature type="transmembrane region" description="Helical" evidence="11">
    <location>
        <begin position="259"/>
        <end position="279"/>
    </location>
</feature>
<evidence type="ECO:0000256" key="4">
    <source>
        <dbReference type="ARBA" id="ARBA00022449"/>
    </source>
</evidence>
<comment type="subcellular location">
    <subcellularLocation>
        <location evidence="1">Membrane</location>
        <topology evidence="1">Multi-pass membrane protein</topology>
    </subcellularLocation>
</comment>
<feature type="transmembrane region" description="Helical" evidence="11">
    <location>
        <begin position="143"/>
        <end position="166"/>
    </location>
</feature>
<dbReference type="GO" id="GO:0006814">
    <property type="term" value="P:sodium ion transport"/>
    <property type="evidence" value="ECO:0007669"/>
    <property type="project" value="UniProtKB-KW"/>
</dbReference>
<feature type="domain" description="Cation/H+ exchanger transmembrane" evidence="12">
    <location>
        <begin position="10"/>
        <end position="373"/>
    </location>
</feature>
<keyword evidence="8" id="KW-0406">Ion transport</keyword>
<feature type="transmembrane region" description="Helical" evidence="11">
    <location>
        <begin position="172"/>
        <end position="191"/>
    </location>
</feature>